<reference evidence="2 3" key="1">
    <citation type="submission" date="2016-09" db="EMBL/GenBank/DDBJ databases">
        <title>The draft genome of Dichanthelium oligosanthes: A C3 panicoid grass species.</title>
        <authorList>
            <person name="Studer A.J."/>
            <person name="Schnable J.C."/>
            <person name="Brutnell T.P."/>
        </authorList>
    </citation>
    <scope>NUCLEOTIDE SEQUENCE [LARGE SCALE GENOMIC DNA]</scope>
    <source>
        <strain evidence="3">cv. Kellogg 1175</strain>
        <tissue evidence="2">Leaf</tissue>
    </source>
</reference>
<feature type="region of interest" description="Disordered" evidence="1">
    <location>
        <begin position="1"/>
        <end position="45"/>
    </location>
</feature>
<dbReference type="Proteomes" id="UP000095767">
    <property type="component" value="Unassembled WGS sequence"/>
</dbReference>
<accession>A0A1E5WLA2</accession>
<feature type="non-terminal residue" evidence="2">
    <location>
        <position position="1"/>
    </location>
</feature>
<dbReference type="EMBL" id="LWDX02002643">
    <property type="protein sequence ID" value="OEL38201.1"/>
    <property type="molecule type" value="Genomic_DNA"/>
</dbReference>
<organism evidence="2 3">
    <name type="scientific">Dichanthelium oligosanthes</name>
    <dbReference type="NCBI Taxonomy" id="888268"/>
    <lineage>
        <taxon>Eukaryota</taxon>
        <taxon>Viridiplantae</taxon>
        <taxon>Streptophyta</taxon>
        <taxon>Embryophyta</taxon>
        <taxon>Tracheophyta</taxon>
        <taxon>Spermatophyta</taxon>
        <taxon>Magnoliopsida</taxon>
        <taxon>Liliopsida</taxon>
        <taxon>Poales</taxon>
        <taxon>Poaceae</taxon>
        <taxon>PACMAD clade</taxon>
        <taxon>Panicoideae</taxon>
        <taxon>Panicodae</taxon>
        <taxon>Paniceae</taxon>
        <taxon>Dichantheliinae</taxon>
        <taxon>Dichanthelium</taxon>
    </lineage>
</organism>
<dbReference type="AlphaFoldDB" id="A0A1E5WLA2"/>
<evidence type="ECO:0000256" key="1">
    <source>
        <dbReference type="SAM" id="MobiDB-lite"/>
    </source>
</evidence>
<feature type="compositionally biased region" description="Basic residues" evidence="1">
    <location>
        <begin position="22"/>
        <end position="33"/>
    </location>
</feature>
<name>A0A1E5WLA2_9POAL</name>
<sequence length="97" mass="10554">HTATLSNLGSPPFPSPSTTGGRRPRCEKKRGRRRDVGDDGGGALLARGGDDLHRLLQHLHRAGEELPQGALQVRGHLLREGLLLRRQVGRRQAGEAQ</sequence>
<proteinExistence type="predicted"/>
<keyword evidence="3" id="KW-1185">Reference proteome</keyword>
<comment type="caution">
    <text evidence="2">The sequence shown here is derived from an EMBL/GenBank/DDBJ whole genome shotgun (WGS) entry which is preliminary data.</text>
</comment>
<evidence type="ECO:0000313" key="2">
    <source>
        <dbReference type="EMBL" id="OEL38201.1"/>
    </source>
</evidence>
<evidence type="ECO:0000313" key="3">
    <source>
        <dbReference type="Proteomes" id="UP000095767"/>
    </source>
</evidence>
<protein>
    <submittedName>
        <fullName evidence="2">ATP synthase subunit epsilon, mitochondrial</fullName>
    </submittedName>
</protein>
<gene>
    <name evidence="2" type="ORF">BAE44_0000780</name>
</gene>